<dbReference type="SUPFAM" id="SSF55068">
    <property type="entry name" value="Peptide methionine sulfoxide reductase"/>
    <property type="match status" value="1"/>
</dbReference>
<feature type="chain" id="PRO_5013195072" description="Peptide methionine sulfoxide reductase MsrA" evidence="5">
    <location>
        <begin position="27"/>
        <end position="219"/>
    </location>
</feature>
<evidence type="ECO:0000256" key="4">
    <source>
        <dbReference type="HAMAP-Rule" id="MF_01401"/>
    </source>
</evidence>
<evidence type="ECO:0000256" key="1">
    <source>
        <dbReference type="ARBA" id="ARBA00023002"/>
    </source>
</evidence>
<keyword evidence="1 4" id="KW-0560">Oxidoreductase</keyword>
<accession>A0A2A2SE89</accession>
<dbReference type="GO" id="GO:0008113">
    <property type="term" value="F:peptide-methionine (S)-S-oxide reductase activity"/>
    <property type="evidence" value="ECO:0007669"/>
    <property type="project" value="UniProtKB-UniRule"/>
</dbReference>
<comment type="function">
    <text evidence="4">Has an important function as a repair enzyme for proteins that have been inactivated by oxidation. Catalyzes the reversible oxidation-reduction of methionine sulfoxide in proteins to methionine.</text>
</comment>
<evidence type="ECO:0000256" key="2">
    <source>
        <dbReference type="ARBA" id="ARBA00047806"/>
    </source>
</evidence>
<organism evidence="7 8">
    <name type="scientific">Sphingomonas lenta</name>
    <dbReference type="NCBI Taxonomy" id="1141887"/>
    <lineage>
        <taxon>Bacteria</taxon>
        <taxon>Pseudomonadati</taxon>
        <taxon>Pseudomonadota</taxon>
        <taxon>Alphaproteobacteria</taxon>
        <taxon>Sphingomonadales</taxon>
        <taxon>Sphingomonadaceae</taxon>
        <taxon>Sphingomonas</taxon>
    </lineage>
</organism>
<protein>
    <recommendedName>
        <fullName evidence="4">Peptide methionine sulfoxide reductase MsrA</fullName>
        <shortName evidence="4">Protein-methionine-S-oxide reductase</shortName>
        <ecNumber evidence="4">1.8.4.11</ecNumber>
    </recommendedName>
    <alternativeName>
        <fullName evidence="4">Peptide-methionine (S)-S-oxide reductase</fullName>
        <shortName evidence="4">Peptide Met(O) reductase</shortName>
    </alternativeName>
</protein>
<evidence type="ECO:0000313" key="8">
    <source>
        <dbReference type="Proteomes" id="UP000218151"/>
    </source>
</evidence>
<reference evidence="8" key="1">
    <citation type="submission" date="2017-09" db="EMBL/GenBank/DDBJ databases">
        <authorList>
            <person name="Feng G."/>
            <person name="Zhu H."/>
        </authorList>
    </citation>
    <scope>NUCLEOTIDE SEQUENCE [LARGE SCALE GENOMIC DNA]</scope>
    <source>
        <strain evidence="8">1PNM-20</strain>
    </source>
</reference>
<dbReference type="GO" id="GO:0033744">
    <property type="term" value="F:L-methionine:thioredoxin-disulfide S-oxidoreductase activity"/>
    <property type="evidence" value="ECO:0007669"/>
    <property type="project" value="RHEA"/>
</dbReference>
<dbReference type="EMBL" id="NSLI01000003">
    <property type="protein sequence ID" value="PAX07559.1"/>
    <property type="molecule type" value="Genomic_DNA"/>
</dbReference>
<comment type="catalytic activity">
    <reaction evidence="2 4">
        <text>L-methionyl-[protein] + [thioredoxin]-disulfide + H2O = L-methionyl-(S)-S-oxide-[protein] + [thioredoxin]-dithiol</text>
        <dbReference type="Rhea" id="RHEA:14217"/>
        <dbReference type="Rhea" id="RHEA-COMP:10698"/>
        <dbReference type="Rhea" id="RHEA-COMP:10700"/>
        <dbReference type="Rhea" id="RHEA-COMP:12313"/>
        <dbReference type="Rhea" id="RHEA-COMP:12315"/>
        <dbReference type="ChEBI" id="CHEBI:15377"/>
        <dbReference type="ChEBI" id="CHEBI:16044"/>
        <dbReference type="ChEBI" id="CHEBI:29950"/>
        <dbReference type="ChEBI" id="CHEBI:44120"/>
        <dbReference type="ChEBI" id="CHEBI:50058"/>
        <dbReference type="EC" id="1.8.4.11"/>
    </reaction>
</comment>
<evidence type="ECO:0000313" key="7">
    <source>
        <dbReference type="EMBL" id="PAX07559.1"/>
    </source>
</evidence>
<gene>
    <name evidence="4 7" type="primary">msrA</name>
    <name evidence="7" type="ORF">CKY28_07820</name>
</gene>
<keyword evidence="8" id="KW-1185">Reference proteome</keyword>
<dbReference type="PANTHER" id="PTHR43774:SF1">
    <property type="entry name" value="PEPTIDE METHIONINE SULFOXIDE REDUCTASE MSRA 2"/>
    <property type="match status" value="1"/>
</dbReference>
<evidence type="ECO:0000259" key="6">
    <source>
        <dbReference type="Pfam" id="PF01625"/>
    </source>
</evidence>
<keyword evidence="5" id="KW-0732">Signal</keyword>
<feature type="signal peptide" evidence="5">
    <location>
        <begin position="1"/>
        <end position="26"/>
    </location>
</feature>
<dbReference type="AlphaFoldDB" id="A0A2A2SE89"/>
<name>A0A2A2SE89_9SPHN</name>
<comment type="caution">
    <text evidence="7">The sequence shown here is derived from an EMBL/GenBank/DDBJ whole genome shotgun (WGS) entry which is preliminary data.</text>
</comment>
<dbReference type="RefSeq" id="WP_095997801.1">
    <property type="nucleotide sequence ID" value="NZ_NSLI01000003.1"/>
</dbReference>
<dbReference type="PANTHER" id="PTHR43774">
    <property type="entry name" value="PEPTIDE METHIONINE SULFOXIDE REDUCTASE"/>
    <property type="match status" value="1"/>
</dbReference>
<dbReference type="InterPro" id="IPR002569">
    <property type="entry name" value="Met_Sox_Rdtase_MsrA_dom"/>
</dbReference>
<dbReference type="Pfam" id="PF01625">
    <property type="entry name" value="PMSR"/>
    <property type="match status" value="1"/>
</dbReference>
<comment type="similarity">
    <text evidence="4">Belongs to the MsrA Met sulfoxide reductase family.</text>
</comment>
<dbReference type="InterPro" id="IPR036509">
    <property type="entry name" value="Met_Sox_Rdtase_MsrA_sf"/>
</dbReference>
<dbReference type="OrthoDB" id="4174719at2"/>
<dbReference type="HAMAP" id="MF_01401">
    <property type="entry name" value="MsrA"/>
    <property type="match status" value="1"/>
</dbReference>
<evidence type="ECO:0000256" key="5">
    <source>
        <dbReference type="SAM" id="SignalP"/>
    </source>
</evidence>
<dbReference type="Proteomes" id="UP000218151">
    <property type="component" value="Unassembled WGS sequence"/>
</dbReference>
<proteinExistence type="inferred from homology"/>
<feature type="active site" evidence="4">
    <location>
        <position position="54"/>
    </location>
</feature>
<dbReference type="NCBIfam" id="TIGR00401">
    <property type="entry name" value="msrA"/>
    <property type="match status" value="1"/>
</dbReference>
<sequence length="219" mass="23810">MTFRALGVAVGSAALAWALMATGAAAERAVPIPAPRIDVPRTPGLQTAVFAGGCFWGVEAVFEQVRGVRSVVSGYAGGTRGTATYTQVSSERTRHAEAVRIVYDPAQVSYGQLLRVFFSVAHDPTQLNRQGPDHGPSYRSAIFPQTSQQRLVAQRYIAQLGAARAYPRPIVTRIETGAFFPAEAEHQDFARRNPNHGYIVRWDKPKVAAFRAGFPTLAR</sequence>
<comment type="catalytic activity">
    <reaction evidence="3 4">
        <text>[thioredoxin]-disulfide + L-methionine + H2O = L-methionine (S)-S-oxide + [thioredoxin]-dithiol</text>
        <dbReference type="Rhea" id="RHEA:19993"/>
        <dbReference type="Rhea" id="RHEA-COMP:10698"/>
        <dbReference type="Rhea" id="RHEA-COMP:10700"/>
        <dbReference type="ChEBI" id="CHEBI:15377"/>
        <dbReference type="ChEBI" id="CHEBI:29950"/>
        <dbReference type="ChEBI" id="CHEBI:50058"/>
        <dbReference type="ChEBI" id="CHEBI:57844"/>
        <dbReference type="ChEBI" id="CHEBI:58772"/>
        <dbReference type="EC" id="1.8.4.11"/>
    </reaction>
</comment>
<dbReference type="EC" id="1.8.4.11" evidence="4"/>
<evidence type="ECO:0000256" key="3">
    <source>
        <dbReference type="ARBA" id="ARBA00048782"/>
    </source>
</evidence>
<dbReference type="Gene3D" id="3.30.1060.10">
    <property type="entry name" value="Peptide methionine sulphoxide reductase MsrA"/>
    <property type="match status" value="1"/>
</dbReference>
<feature type="domain" description="Peptide methionine sulphoxide reductase MsrA" evidence="6">
    <location>
        <begin position="47"/>
        <end position="198"/>
    </location>
</feature>